<reference evidence="2" key="1">
    <citation type="submission" date="2023-06" db="EMBL/GenBank/DDBJ databases">
        <authorList>
            <person name="Kurt Z."/>
        </authorList>
    </citation>
    <scope>NUCLEOTIDE SEQUENCE</scope>
</reference>
<proteinExistence type="predicted"/>
<keyword evidence="4" id="KW-1185">Reference proteome</keyword>
<dbReference type="EMBL" id="CAXDID020000545">
    <property type="protein sequence ID" value="CAL6101500.1"/>
    <property type="molecule type" value="Genomic_DNA"/>
</dbReference>
<dbReference type="AlphaFoldDB" id="A0AA86NPA5"/>
<feature type="compositionally biased region" description="Polar residues" evidence="1">
    <location>
        <begin position="119"/>
        <end position="146"/>
    </location>
</feature>
<evidence type="ECO:0000313" key="3">
    <source>
        <dbReference type="EMBL" id="CAL6101500.1"/>
    </source>
</evidence>
<reference evidence="3 4" key="2">
    <citation type="submission" date="2024-07" db="EMBL/GenBank/DDBJ databases">
        <authorList>
            <person name="Akdeniz Z."/>
        </authorList>
    </citation>
    <scope>NUCLEOTIDE SEQUENCE [LARGE SCALE GENOMIC DNA]</scope>
</reference>
<protein>
    <submittedName>
        <fullName evidence="3">Hypothetical_protein</fullName>
    </submittedName>
</protein>
<organism evidence="2">
    <name type="scientific">Hexamita inflata</name>
    <dbReference type="NCBI Taxonomy" id="28002"/>
    <lineage>
        <taxon>Eukaryota</taxon>
        <taxon>Metamonada</taxon>
        <taxon>Diplomonadida</taxon>
        <taxon>Hexamitidae</taxon>
        <taxon>Hexamitinae</taxon>
        <taxon>Hexamita</taxon>
    </lineage>
</organism>
<evidence type="ECO:0000256" key="1">
    <source>
        <dbReference type="SAM" id="MobiDB-lite"/>
    </source>
</evidence>
<gene>
    <name evidence="2" type="ORF">HINF_LOCUS11577</name>
    <name evidence="3" type="ORF">HINF_LOCUS71220</name>
</gene>
<evidence type="ECO:0000313" key="4">
    <source>
        <dbReference type="Proteomes" id="UP001642409"/>
    </source>
</evidence>
<feature type="region of interest" description="Disordered" evidence="1">
    <location>
        <begin position="118"/>
        <end position="155"/>
    </location>
</feature>
<dbReference type="Proteomes" id="UP001642409">
    <property type="component" value="Unassembled WGS sequence"/>
</dbReference>
<name>A0AA86NPA5_9EUKA</name>
<dbReference type="EMBL" id="CATOUU010000299">
    <property type="protein sequence ID" value="CAI9923932.1"/>
    <property type="molecule type" value="Genomic_DNA"/>
</dbReference>
<comment type="caution">
    <text evidence="2">The sequence shown here is derived from an EMBL/GenBank/DDBJ whole genome shotgun (WGS) entry which is preliminary data.</text>
</comment>
<accession>A0AA86NPA5</accession>
<sequence>MKGSGFGSKFKTELNYFQIFKYELNGELFSYYQTINVNGSIYTGFTISNGTNYETQTTSKKQTDSNTRSTTVFTIKLKRRHRINTYSPMQQSYNKTNKRYNQKSMISKYHQHCTDVARTKSSSQSCPANARSQNQISHAVNSTQGAIHNRTRSLE</sequence>
<evidence type="ECO:0000313" key="2">
    <source>
        <dbReference type="EMBL" id="CAI9923932.1"/>
    </source>
</evidence>